<evidence type="ECO:0000256" key="1">
    <source>
        <dbReference type="ARBA" id="ARBA00022898"/>
    </source>
</evidence>
<accession>A0A3A3F771</accession>
<reference evidence="6 7" key="1">
    <citation type="submission" date="2018-09" db="EMBL/GenBank/DDBJ databases">
        <title>Identification of marine bacteria producing industrial enzymes.</title>
        <authorList>
            <person name="Cheng T.H."/>
            <person name="Saidin J."/>
            <person name="Muhd D.D."/>
            <person name="Isa M.N.M."/>
            <person name="Bakar M.F.A."/>
            <person name="Ismail N."/>
        </authorList>
    </citation>
    <scope>NUCLEOTIDE SEQUENCE [LARGE SCALE GENOMIC DNA]</scope>
    <source>
        <strain evidence="6 7">MNAD 1.6</strain>
    </source>
</reference>
<gene>
    <name evidence="6" type="ORF">D4741_08135</name>
</gene>
<feature type="active site" description="Proton acceptor" evidence="3">
    <location>
        <position position="182"/>
    </location>
</feature>
<dbReference type="SUPFAM" id="SSF53383">
    <property type="entry name" value="PLP-dependent transferases"/>
    <property type="match status" value="1"/>
</dbReference>
<comment type="caution">
    <text evidence="6">The sequence shown here is derived from an EMBL/GenBank/DDBJ whole genome shotgun (WGS) entry which is preliminary data.</text>
</comment>
<dbReference type="GO" id="GO:0000271">
    <property type="term" value="P:polysaccharide biosynthetic process"/>
    <property type="evidence" value="ECO:0007669"/>
    <property type="project" value="TreeGrafter"/>
</dbReference>
<dbReference type="InterPro" id="IPR015421">
    <property type="entry name" value="PyrdxlP-dep_Trfase_major"/>
</dbReference>
<protein>
    <submittedName>
        <fullName evidence="6">DegT/DnrJ/EryC1/StrS family aminotransferase</fullName>
    </submittedName>
</protein>
<dbReference type="Proteomes" id="UP000265938">
    <property type="component" value="Unassembled WGS sequence"/>
</dbReference>
<sequence>MKYPIVKPFLPSINAYKAQIDGIFERCWLTNNGPCLQQLEQQLAEYLGVDHLLLVANGTLALQVAFAALDTKGTVLTTPFSFAATASSLKFAGISPEFIDIDPNTYNLDINKATHSQLNSATAVLAVHVFGNPCDVEAIQSKAKEYDLKVIYDAAHAFASDINGKTVLDHGDVATLSLHATKLFHSVEGGAIIFKHESDYLKAKQLINFGFDAKLYPELVGINAKMSEMHAAMGLSVFEHVTEITQKRRDLAAHYHLFLKEPAEQGLLSLQAWHPQGVNNGAYMPVVLKSEQQLLQVQAKLLEQGIQTRRYFYPSLSTVPAYGMQGSTPHGDALSLRILCLPMFTDLTLEGVEQICSSLISALDSIS</sequence>
<evidence type="ECO:0000256" key="5">
    <source>
        <dbReference type="RuleBase" id="RU004508"/>
    </source>
</evidence>
<dbReference type="GO" id="GO:0030170">
    <property type="term" value="F:pyridoxal phosphate binding"/>
    <property type="evidence" value="ECO:0007669"/>
    <property type="project" value="TreeGrafter"/>
</dbReference>
<dbReference type="GO" id="GO:0008483">
    <property type="term" value="F:transaminase activity"/>
    <property type="evidence" value="ECO:0007669"/>
    <property type="project" value="UniProtKB-KW"/>
</dbReference>
<keyword evidence="6" id="KW-0808">Transferase</keyword>
<evidence type="ECO:0000313" key="6">
    <source>
        <dbReference type="EMBL" id="RJF38018.1"/>
    </source>
</evidence>
<dbReference type="PIRSF" id="PIRSF000390">
    <property type="entry name" value="PLP_StrS"/>
    <property type="match status" value="1"/>
</dbReference>
<dbReference type="Gene3D" id="3.40.640.10">
    <property type="entry name" value="Type I PLP-dependent aspartate aminotransferase-like (Major domain)"/>
    <property type="match status" value="1"/>
</dbReference>
<evidence type="ECO:0000256" key="4">
    <source>
        <dbReference type="PIRSR" id="PIRSR000390-2"/>
    </source>
</evidence>
<dbReference type="InterPro" id="IPR000653">
    <property type="entry name" value="DegT/StrS_aminotransferase"/>
</dbReference>
<dbReference type="PANTHER" id="PTHR30244">
    <property type="entry name" value="TRANSAMINASE"/>
    <property type="match status" value="1"/>
</dbReference>
<keyword evidence="1 4" id="KW-0663">Pyridoxal phosphate</keyword>
<proteinExistence type="inferred from homology"/>
<dbReference type="Pfam" id="PF01041">
    <property type="entry name" value="DegT_DnrJ_EryC1"/>
    <property type="match status" value="1"/>
</dbReference>
<comment type="similarity">
    <text evidence="2 5">Belongs to the DegT/DnrJ/EryC1 family.</text>
</comment>
<dbReference type="EMBL" id="QYSE01000001">
    <property type="protein sequence ID" value="RJF38018.1"/>
    <property type="molecule type" value="Genomic_DNA"/>
</dbReference>
<dbReference type="InterPro" id="IPR015424">
    <property type="entry name" value="PyrdxlP-dep_Trfase"/>
</dbReference>
<organism evidence="6 7">
    <name type="scientific">Pseudoalteromonas gelatinilytica</name>
    <dbReference type="NCBI Taxonomy" id="1703256"/>
    <lineage>
        <taxon>Bacteria</taxon>
        <taxon>Pseudomonadati</taxon>
        <taxon>Pseudomonadota</taxon>
        <taxon>Gammaproteobacteria</taxon>
        <taxon>Alteromonadales</taxon>
        <taxon>Pseudoalteromonadaceae</taxon>
        <taxon>Pseudoalteromonas</taxon>
    </lineage>
</organism>
<dbReference type="RefSeq" id="WP_119852592.1">
    <property type="nucleotide sequence ID" value="NZ_QYSE01000001.1"/>
</dbReference>
<evidence type="ECO:0000256" key="3">
    <source>
        <dbReference type="PIRSR" id="PIRSR000390-1"/>
    </source>
</evidence>
<feature type="modified residue" description="N6-(pyridoxal phosphate)lysine" evidence="4">
    <location>
        <position position="182"/>
    </location>
</feature>
<keyword evidence="6" id="KW-0032">Aminotransferase</keyword>
<dbReference type="CDD" id="cd00616">
    <property type="entry name" value="AHBA_syn"/>
    <property type="match status" value="1"/>
</dbReference>
<evidence type="ECO:0000256" key="2">
    <source>
        <dbReference type="ARBA" id="ARBA00037999"/>
    </source>
</evidence>
<dbReference type="AlphaFoldDB" id="A0A3A3F771"/>
<evidence type="ECO:0000313" key="7">
    <source>
        <dbReference type="Proteomes" id="UP000265938"/>
    </source>
</evidence>
<dbReference type="PANTHER" id="PTHR30244:SF9">
    <property type="entry name" value="PROTEIN RV3402C"/>
    <property type="match status" value="1"/>
</dbReference>
<name>A0A3A3F771_9GAMM</name>